<protein>
    <submittedName>
        <fullName evidence="1">7457_t:CDS:1</fullName>
    </submittedName>
</protein>
<organism evidence="1 2">
    <name type="scientific">Racocetra fulgida</name>
    <dbReference type="NCBI Taxonomy" id="60492"/>
    <lineage>
        <taxon>Eukaryota</taxon>
        <taxon>Fungi</taxon>
        <taxon>Fungi incertae sedis</taxon>
        <taxon>Mucoromycota</taxon>
        <taxon>Glomeromycotina</taxon>
        <taxon>Glomeromycetes</taxon>
        <taxon>Diversisporales</taxon>
        <taxon>Gigasporaceae</taxon>
        <taxon>Racocetra</taxon>
    </lineage>
</organism>
<dbReference type="EMBL" id="CAJVPZ010094709">
    <property type="protein sequence ID" value="CAG8817684.1"/>
    <property type="molecule type" value="Genomic_DNA"/>
</dbReference>
<dbReference type="Proteomes" id="UP000789396">
    <property type="component" value="Unassembled WGS sequence"/>
</dbReference>
<keyword evidence="2" id="KW-1185">Reference proteome</keyword>
<sequence length="143" mass="16737">KNDSTGETKTSLEKLFEGFAKSWNSLTPYIKRYQYRCHKLPSEIPQMHLNLSIIYGLYEPTDASSILCAAIEFLVELQNNFLNDIKKISPITCQSLKFIEEIDKQEPRYCIQSTILENAKQENIIHYKDISEIFIHSQYDLRL</sequence>
<name>A0A9N9PGC6_9GLOM</name>
<feature type="non-terminal residue" evidence="1">
    <location>
        <position position="143"/>
    </location>
</feature>
<dbReference type="OrthoDB" id="2426983at2759"/>
<comment type="caution">
    <text evidence="1">The sequence shown here is derived from an EMBL/GenBank/DDBJ whole genome shotgun (WGS) entry which is preliminary data.</text>
</comment>
<feature type="non-terminal residue" evidence="1">
    <location>
        <position position="1"/>
    </location>
</feature>
<proteinExistence type="predicted"/>
<accession>A0A9N9PGC6</accession>
<reference evidence="1" key="1">
    <citation type="submission" date="2021-06" db="EMBL/GenBank/DDBJ databases">
        <authorList>
            <person name="Kallberg Y."/>
            <person name="Tangrot J."/>
            <person name="Rosling A."/>
        </authorList>
    </citation>
    <scope>NUCLEOTIDE SEQUENCE</scope>
    <source>
        <strain evidence="1">IN212</strain>
    </source>
</reference>
<evidence type="ECO:0000313" key="1">
    <source>
        <dbReference type="EMBL" id="CAG8817684.1"/>
    </source>
</evidence>
<evidence type="ECO:0000313" key="2">
    <source>
        <dbReference type="Proteomes" id="UP000789396"/>
    </source>
</evidence>
<dbReference type="AlphaFoldDB" id="A0A9N9PGC6"/>
<gene>
    <name evidence="1" type="ORF">RFULGI_LOCUS19368</name>
</gene>